<dbReference type="Proteomes" id="UP000823561">
    <property type="component" value="Chromosome 4"/>
</dbReference>
<dbReference type="GO" id="GO:0005743">
    <property type="term" value="C:mitochondrial inner membrane"/>
    <property type="evidence" value="ECO:0007669"/>
    <property type="project" value="UniProtKB-SubCell"/>
</dbReference>
<keyword evidence="6 8" id="KW-0472">Membrane</keyword>
<comment type="caution">
    <text evidence="10">The sequence shown here is derived from an EMBL/GenBank/DDBJ whole genome shotgun (WGS) entry which is preliminary data.</text>
</comment>
<evidence type="ECO:0000256" key="4">
    <source>
        <dbReference type="ARBA" id="ARBA00022989"/>
    </source>
</evidence>
<evidence type="ECO:0000256" key="6">
    <source>
        <dbReference type="ARBA" id="ARBA00023136"/>
    </source>
</evidence>
<feature type="domain" description="Letm1 RBD" evidence="9">
    <location>
        <begin position="137"/>
        <end position="338"/>
    </location>
</feature>
<dbReference type="PANTHER" id="PTHR14009:SF13">
    <property type="entry name" value="LETM1 DOMAIN-CONTAINING PROTEIN 1"/>
    <property type="match status" value="1"/>
</dbReference>
<name>A0AAV6H4W4_9TELE</name>
<dbReference type="Pfam" id="PF07766">
    <property type="entry name" value="LETM1_RBD"/>
    <property type="match status" value="1"/>
</dbReference>
<evidence type="ECO:0000256" key="3">
    <source>
        <dbReference type="ARBA" id="ARBA00022792"/>
    </source>
</evidence>
<dbReference type="PANTHER" id="PTHR14009">
    <property type="entry name" value="LEUCINE ZIPPER-EF-HAND CONTAINING TRANSMEMBRANE PROTEIN"/>
    <property type="match status" value="1"/>
</dbReference>
<reference evidence="10" key="1">
    <citation type="submission" date="2020-10" db="EMBL/GenBank/DDBJ databases">
        <title>Chromosome-scale genome assembly of the Allis shad, Alosa alosa.</title>
        <authorList>
            <person name="Margot Z."/>
            <person name="Christophe K."/>
            <person name="Cabau C."/>
            <person name="Louis A."/>
            <person name="Berthelot C."/>
            <person name="Parey E."/>
            <person name="Roest Crollius H."/>
            <person name="Montfort J."/>
            <person name="Robinson-Rechavi M."/>
            <person name="Bucao C."/>
            <person name="Bouchez O."/>
            <person name="Gislard M."/>
            <person name="Lluch J."/>
            <person name="Milhes M."/>
            <person name="Lampietro C."/>
            <person name="Lopez Roques C."/>
            <person name="Donnadieu C."/>
            <person name="Braasch I."/>
            <person name="Desvignes T."/>
            <person name="Postlethwait J."/>
            <person name="Bobe J."/>
            <person name="Guiguen Y."/>
        </authorList>
    </citation>
    <scope>NUCLEOTIDE SEQUENCE</scope>
    <source>
        <strain evidence="10">M-15738</strain>
        <tissue evidence="10">Blood</tissue>
    </source>
</reference>
<dbReference type="EMBL" id="JADWDJ010000004">
    <property type="protein sequence ID" value="KAG5281649.1"/>
    <property type="molecule type" value="Genomic_DNA"/>
</dbReference>
<evidence type="ECO:0000256" key="2">
    <source>
        <dbReference type="ARBA" id="ARBA00022692"/>
    </source>
</evidence>
<dbReference type="GO" id="GO:0030003">
    <property type="term" value="P:intracellular monoatomic cation homeostasis"/>
    <property type="evidence" value="ECO:0007669"/>
    <property type="project" value="TreeGrafter"/>
</dbReference>
<protein>
    <recommendedName>
        <fullName evidence="9">Letm1 RBD domain-containing protein</fullName>
    </recommendedName>
</protein>
<keyword evidence="5 7" id="KW-0496">Mitochondrion</keyword>
<dbReference type="InterPro" id="IPR044202">
    <property type="entry name" value="LETM1/MDM38-like"/>
</dbReference>
<comment type="subcellular location">
    <subcellularLocation>
        <location evidence="1">Mitochondrion inner membrane</location>
        <topology evidence="1">Single-pass membrane protein</topology>
    </subcellularLocation>
</comment>
<evidence type="ECO:0000256" key="8">
    <source>
        <dbReference type="SAM" id="Phobius"/>
    </source>
</evidence>
<keyword evidence="2 8" id="KW-0812">Transmembrane</keyword>
<keyword evidence="4 8" id="KW-1133">Transmembrane helix</keyword>
<dbReference type="PROSITE" id="PS51758">
    <property type="entry name" value="LETM1_RBD"/>
    <property type="match status" value="1"/>
</dbReference>
<keyword evidence="3" id="KW-0999">Mitochondrion inner membrane</keyword>
<gene>
    <name evidence="10" type="ORF">AALO_G00047220</name>
</gene>
<dbReference type="InterPro" id="IPR033122">
    <property type="entry name" value="LETM1-like_RBD"/>
</dbReference>
<evidence type="ECO:0000313" key="11">
    <source>
        <dbReference type="Proteomes" id="UP000823561"/>
    </source>
</evidence>
<evidence type="ECO:0000256" key="7">
    <source>
        <dbReference type="PROSITE-ProRule" id="PRU01094"/>
    </source>
</evidence>
<keyword evidence="11" id="KW-1185">Reference proteome</keyword>
<sequence>MKRLGLCHHFSTSKARDGLGRRLQWANEKYEHLLQQRLPRFYILYSTFLNGFRLLFQDAKEVREIKTRMLSNNTDRWKLPYRELEKLRQFRRDMIKAIPLLLISIPPFANYVVFILMYLFPRHVLIPHFWTSQQLVEFQAVYHSHRVQSYRPVIDGLMRAVPSIKDVNLQMSLLELCGKVQRGGHPTVSEVHALQTLFAGSMLGLKSLYTDHKKQLCSLLFLTSNLPSFLIGQRLNNHAIELMRLDRALSQLGLHQLSDAEIKQACYVRGINGYSLSSSQCREWLAQWLQFSVHLRDPEASLYLHSMVLLSVNYPQPHHCWHSSLHSQRLEEYEDKIL</sequence>
<evidence type="ECO:0000259" key="9">
    <source>
        <dbReference type="PROSITE" id="PS51758"/>
    </source>
</evidence>
<evidence type="ECO:0000256" key="5">
    <source>
        <dbReference type="ARBA" id="ARBA00023128"/>
    </source>
</evidence>
<evidence type="ECO:0000313" key="10">
    <source>
        <dbReference type="EMBL" id="KAG5281649.1"/>
    </source>
</evidence>
<accession>A0AAV6H4W4</accession>
<proteinExistence type="predicted"/>
<dbReference type="AlphaFoldDB" id="A0AAV6H4W4"/>
<organism evidence="10 11">
    <name type="scientific">Alosa alosa</name>
    <name type="common">allis shad</name>
    <dbReference type="NCBI Taxonomy" id="278164"/>
    <lineage>
        <taxon>Eukaryota</taxon>
        <taxon>Metazoa</taxon>
        <taxon>Chordata</taxon>
        <taxon>Craniata</taxon>
        <taxon>Vertebrata</taxon>
        <taxon>Euteleostomi</taxon>
        <taxon>Actinopterygii</taxon>
        <taxon>Neopterygii</taxon>
        <taxon>Teleostei</taxon>
        <taxon>Clupei</taxon>
        <taxon>Clupeiformes</taxon>
        <taxon>Clupeoidei</taxon>
        <taxon>Clupeidae</taxon>
        <taxon>Alosa</taxon>
    </lineage>
</organism>
<evidence type="ECO:0000256" key="1">
    <source>
        <dbReference type="ARBA" id="ARBA00004434"/>
    </source>
</evidence>
<feature type="transmembrane region" description="Helical" evidence="8">
    <location>
        <begin position="97"/>
        <end position="120"/>
    </location>
</feature>
<dbReference type="GO" id="GO:0043022">
    <property type="term" value="F:ribosome binding"/>
    <property type="evidence" value="ECO:0007669"/>
    <property type="project" value="InterPro"/>
</dbReference>